<keyword evidence="3 5" id="KW-1133">Transmembrane helix</keyword>
<keyword evidence="4 5" id="KW-0472">Membrane</keyword>
<feature type="transmembrane region" description="Helical" evidence="5">
    <location>
        <begin position="34"/>
        <end position="53"/>
    </location>
</feature>
<comment type="caution">
    <text evidence="6">The sequence shown here is derived from an EMBL/GenBank/DDBJ whole genome shotgun (WGS) entry which is preliminary data.</text>
</comment>
<dbReference type="EMBL" id="CAJNNV010008936">
    <property type="protein sequence ID" value="CAE8596817.1"/>
    <property type="molecule type" value="Genomic_DNA"/>
</dbReference>
<evidence type="ECO:0000313" key="6">
    <source>
        <dbReference type="EMBL" id="CAE8596817.1"/>
    </source>
</evidence>
<comment type="subcellular location">
    <subcellularLocation>
        <location evidence="1">Membrane</location>
        <topology evidence="1">Multi-pass membrane protein</topology>
    </subcellularLocation>
</comment>
<feature type="non-terminal residue" evidence="6">
    <location>
        <position position="1"/>
    </location>
</feature>
<feature type="transmembrane region" description="Helical" evidence="5">
    <location>
        <begin position="128"/>
        <end position="148"/>
    </location>
</feature>
<dbReference type="PANTHER" id="PTHR12570">
    <property type="match status" value="1"/>
</dbReference>
<keyword evidence="7" id="KW-1185">Reference proteome</keyword>
<proteinExistence type="predicted"/>
<dbReference type="AlphaFoldDB" id="A0A813E4B1"/>
<protein>
    <recommendedName>
        <fullName evidence="8">Magnesium transporter</fullName>
    </recommendedName>
</protein>
<gene>
    <name evidence="6" type="ORF">PGLA1383_LOCUS15278</name>
</gene>
<dbReference type="GO" id="GO:0015095">
    <property type="term" value="F:magnesium ion transmembrane transporter activity"/>
    <property type="evidence" value="ECO:0007669"/>
    <property type="project" value="InterPro"/>
</dbReference>
<evidence type="ECO:0000256" key="5">
    <source>
        <dbReference type="SAM" id="Phobius"/>
    </source>
</evidence>
<dbReference type="Proteomes" id="UP000654075">
    <property type="component" value="Unassembled WGS sequence"/>
</dbReference>
<evidence type="ECO:0000256" key="4">
    <source>
        <dbReference type="ARBA" id="ARBA00023136"/>
    </source>
</evidence>
<organism evidence="6 7">
    <name type="scientific">Polarella glacialis</name>
    <name type="common">Dinoflagellate</name>
    <dbReference type="NCBI Taxonomy" id="89957"/>
    <lineage>
        <taxon>Eukaryota</taxon>
        <taxon>Sar</taxon>
        <taxon>Alveolata</taxon>
        <taxon>Dinophyceae</taxon>
        <taxon>Suessiales</taxon>
        <taxon>Suessiaceae</taxon>
        <taxon>Polarella</taxon>
    </lineage>
</organism>
<evidence type="ECO:0000256" key="2">
    <source>
        <dbReference type="ARBA" id="ARBA00022692"/>
    </source>
</evidence>
<reference evidence="6" key="1">
    <citation type="submission" date="2021-02" db="EMBL/GenBank/DDBJ databases">
        <authorList>
            <person name="Dougan E. K."/>
            <person name="Rhodes N."/>
            <person name="Thang M."/>
            <person name="Chan C."/>
        </authorList>
    </citation>
    <scope>NUCLEOTIDE SEQUENCE</scope>
</reference>
<evidence type="ECO:0000313" key="7">
    <source>
        <dbReference type="Proteomes" id="UP000654075"/>
    </source>
</evidence>
<keyword evidence="2 5" id="KW-0812">Transmembrane</keyword>
<name>A0A813E4B1_POLGL</name>
<feature type="transmembrane region" description="Helical" evidence="5">
    <location>
        <begin position="59"/>
        <end position="77"/>
    </location>
</feature>
<dbReference type="OrthoDB" id="2504919at2759"/>
<sequence>VASALTALGLVLQKYSHTDNERCGKTRLYYKQPWWLMGLAIFGIGQAVNLIAMALTPQTMLSCLGALSLVFNAVFAWSILRETVRTSEILPMAGMILGALLVVASTPVAPSHRHASAGEIIGGAMWQFFFVLTAALLLVLLGALWLAAKRKAATL</sequence>
<dbReference type="InterPro" id="IPR008521">
    <property type="entry name" value="Mg_trans_NIPA"/>
</dbReference>
<dbReference type="GO" id="GO:0016020">
    <property type="term" value="C:membrane"/>
    <property type="evidence" value="ECO:0007669"/>
    <property type="project" value="UniProtKB-SubCell"/>
</dbReference>
<evidence type="ECO:0000256" key="3">
    <source>
        <dbReference type="ARBA" id="ARBA00022989"/>
    </source>
</evidence>
<dbReference type="Pfam" id="PF05653">
    <property type="entry name" value="Mg_trans_NIPA"/>
    <property type="match status" value="1"/>
</dbReference>
<feature type="transmembrane region" description="Helical" evidence="5">
    <location>
        <begin position="89"/>
        <end position="108"/>
    </location>
</feature>
<evidence type="ECO:0000256" key="1">
    <source>
        <dbReference type="ARBA" id="ARBA00004141"/>
    </source>
</evidence>
<dbReference type="SUPFAM" id="SSF103481">
    <property type="entry name" value="Multidrug resistance efflux transporter EmrE"/>
    <property type="match status" value="1"/>
</dbReference>
<dbReference type="InterPro" id="IPR037185">
    <property type="entry name" value="EmrE-like"/>
</dbReference>
<evidence type="ECO:0008006" key="8">
    <source>
        <dbReference type="Google" id="ProtNLM"/>
    </source>
</evidence>
<accession>A0A813E4B1</accession>